<dbReference type="InterPro" id="IPR001229">
    <property type="entry name" value="Jacalin-like_lectin_dom"/>
</dbReference>
<proteinExistence type="inferred from homology"/>
<evidence type="ECO:0000256" key="1">
    <source>
        <dbReference type="ARBA" id="ARBA00006568"/>
    </source>
</evidence>
<evidence type="ECO:0000313" key="5">
    <source>
        <dbReference type="Proteomes" id="UP001237642"/>
    </source>
</evidence>
<protein>
    <submittedName>
        <fullName evidence="4">Inactive protein RESTRICTED TEV MOVEMENT 1-like</fullName>
    </submittedName>
</protein>
<dbReference type="AlphaFoldDB" id="A0AAD8GMI6"/>
<accession>A0AAD8GMI6</accession>
<evidence type="ECO:0000259" key="3">
    <source>
        <dbReference type="PROSITE" id="PS51752"/>
    </source>
</evidence>
<dbReference type="InterPro" id="IPR036404">
    <property type="entry name" value="Jacalin-like_lectin_dom_sf"/>
</dbReference>
<dbReference type="SMART" id="SM00915">
    <property type="entry name" value="Jacalin"/>
    <property type="match status" value="1"/>
</dbReference>
<reference evidence="4" key="2">
    <citation type="submission" date="2023-05" db="EMBL/GenBank/DDBJ databases">
        <authorList>
            <person name="Schelkunov M.I."/>
        </authorList>
    </citation>
    <scope>NUCLEOTIDE SEQUENCE</scope>
    <source>
        <strain evidence="4">Hsosn_3</strain>
        <tissue evidence="4">Leaf</tissue>
    </source>
</reference>
<dbReference type="PROSITE" id="PS51752">
    <property type="entry name" value="JACALIN_LECTIN"/>
    <property type="match status" value="1"/>
</dbReference>
<dbReference type="Proteomes" id="UP001237642">
    <property type="component" value="Unassembled WGS sequence"/>
</dbReference>
<keyword evidence="5" id="KW-1185">Reference proteome</keyword>
<dbReference type="Pfam" id="PF01419">
    <property type="entry name" value="Jacalin"/>
    <property type="match status" value="1"/>
</dbReference>
<dbReference type="Gene3D" id="2.100.10.30">
    <property type="entry name" value="Jacalin-like lectin domain"/>
    <property type="match status" value="1"/>
</dbReference>
<feature type="domain" description="Jacalin-type lectin" evidence="3">
    <location>
        <begin position="1"/>
        <end position="161"/>
    </location>
</feature>
<keyword evidence="2" id="KW-0430">Lectin</keyword>
<evidence type="ECO:0000256" key="2">
    <source>
        <dbReference type="ARBA" id="ARBA00022734"/>
    </source>
</evidence>
<organism evidence="4 5">
    <name type="scientific">Heracleum sosnowskyi</name>
    <dbReference type="NCBI Taxonomy" id="360622"/>
    <lineage>
        <taxon>Eukaryota</taxon>
        <taxon>Viridiplantae</taxon>
        <taxon>Streptophyta</taxon>
        <taxon>Embryophyta</taxon>
        <taxon>Tracheophyta</taxon>
        <taxon>Spermatophyta</taxon>
        <taxon>Magnoliopsida</taxon>
        <taxon>eudicotyledons</taxon>
        <taxon>Gunneridae</taxon>
        <taxon>Pentapetalae</taxon>
        <taxon>asterids</taxon>
        <taxon>campanulids</taxon>
        <taxon>Apiales</taxon>
        <taxon>Apiaceae</taxon>
        <taxon>Apioideae</taxon>
        <taxon>apioid superclade</taxon>
        <taxon>Tordylieae</taxon>
        <taxon>Tordyliinae</taxon>
        <taxon>Heracleum</taxon>
    </lineage>
</organism>
<dbReference type="EMBL" id="JAUIZM010000057">
    <property type="protein sequence ID" value="KAK1350709.1"/>
    <property type="molecule type" value="Genomic_DNA"/>
</dbReference>
<dbReference type="PANTHER" id="PTHR47293:SF70">
    <property type="entry name" value="JACALIN-RELATED LECTIN 24-RELATED"/>
    <property type="match status" value="1"/>
</dbReference>
<reference evidence="4" key="1">
    <citation type="submission" date="2023-02" db="EMBL/GenBank/DDBJ databases">
        <title>Genome of toxic invasive species Heracleum sosnowskyi carries increased number of genes despite the absence of recent whole-genome duplications.</title>
        <authorList>
            <person name="Schelkunov M."/>
            <person name="Shtratnikova V."/>
            <person name="Makarenko M."/>
            <person name="Klepikova A."/>
            <person name="Omelchenko D."/>
            <person name="Novikova G."/>
            <person name="Obukhova E."/>
            <person name="Bogdanov V."/>
            <person name="Penin A."/>
            <person name="Logacheva M."/>
        </authorList>
    </citation>
    <scope>NUCLEOTIDE SEQUENCE</scope>
    <source>
        <strain evidence="4">Hsosn_3</strain>
        <tissue evidence="4">Leaf</tissue>
    </source>
</reference>
<dbReference type="PANTHER" id="PTHR47293">
    <property type="entry name" value="JACALIN-RELATED LECTIN 3"/>
    <property type="match status" value="1"/>
</dbReference>
<name>A0AAD8GMI6_9APIA</name>
<gene>
    <name evidence="4" type="ORF">POM88_054580</name>
</gene>
<dbReference type="SUPFAM" id="SSF51101">
    <property type="entry name" value="Mannose-binding lectins"/>
    <property type="match status" value="1"/>
</dbReference>
<sequence>MIKAGPTWNTRGDDWDHKGRSDISQIFISRSENRIKFIHFLYVEDQGNRLVLSQKIGGGGTQSLDTITLDYPSEFITRVSGKYNYRWFSKFLRSFTLETNKRTYGPYQAGTPSCWYKEIEFNYEVEGKFWGFFGTHRKLKFCGLFGDKRDGIESIGIYIKPAENLNQNRISYIT</sequence>
<comment type="caution">
    <text evidence="4">The sequence shown here is derived from an EMBL/GenBank/DDBJ whole genome shotgun (WGS) entry which is preliminary data.</text>
</comment>
<comment type="similarity">
    <text evidence="1">Belongs to the jacalin lectin family.</text>
</comment>
<dbReference type="GO" id="GO:0030246">
    <property type="term" value="F:carbohydrate binding"/>
    <property type="evidence" value="ECO:0007669"/>
    <property type="project" value="UniProtKB-KW"/>
</dbReference>
<evidence type="ECO:0000313" key="4">
    <source>
        <dbReference type="EMBL" id="KAK1350709.1"/>
    </source>
</evidence>